<reference evidence="1" key="1">
    <citation type="submission" date="2017-04" db="EMBL/GenBank/DDBJ databases">
        <title>Unveiling RNA virosphere associated with marine microorganisms.</title>
        <authorList>
            <person name="Urayama S."/>
            <person name="Takaki Y."/>
            <person name="Nishi S."/>
            <person name="Yoshida Y."/>
            <person name="Deguchi S."/>
            <person name="Takai K."/>
            <person name="Nunoura T."/>
        </authorList>
    </citation>
    <scope>NUCLEOTIDE SEQUENCE</scope>
</reference>
<dbReference type="EMBL" id="BDQA01000365">
    <property type="protein sequence ID" value="GBH21820.1"/>
    <property type="molecule type" value="Genomic_RNA"/>
</dbReference>
<accession>A0A2V0RLN9</accession>
<evidence type="ECO:0000313" key="1">
    <source>
        <dbReference type="EMBL" id="GBH21820.1"/>
    </source>
</evidence>
<organism evidence="1">
    <name type="scientific">viral metagenome</name>
    <dbReference type="NCBI Taxonomy" id="1070528"/>
    <lineage>
        <taxon>unclassified sequences</taxon>
        <taxon>metagenomes</taxon>
        <taxon>organismal metagenomes</taxon>
    </lineage>
</organism>
<dbReference type="AlphaFoldDB" id="A0A2V0RLN9"/>
<protein>
    <submittedName>
        <fullName evidence="1">Uncharacterized protein</fullName>
    </submittedName>
</protein>
<name>A0A2V0RLN9_9ZZZZ</name>
<sequence length="116" mass="13499">MSNSQGPTSDCEYVSACSYCDNMQRGHQYHFENDMGQYGYIFICLGCLPPSTKIDYYEHDCISEIIDDEVPHSEGCPYGMSWSEIFEMYKTENFDIIVRGKCERPSCPDPYRRWVS</sequence>
<proteinExistence type="predicted"/>
<comment type="caution">
    <text evidence="1">The sequence shown here is derived from an EMBL/GenBank/DDBJ whole genome shotgun (WGS) entry which is preliminary data.</text>
</comment>